<evidence type="ECO:0000256" key="1">
    <source>
        <dbReference type="SAM" id="MobiDB-lite"/>
    </source>
</evidence>
<protein>
    <submittedName>
        <fullName evidence="3">Uncharacterized protein</fullName>
    </submittedName>
</protein>
<keyword evidence="2" id="KW-1185">Reference proteome</keyword>
<dbReference type="AlphaFoldDB" id="A0A5S6QXT2"/>
<accession>A0A5S6QXT2</accession>
<sequence>MTAHEQHFDLKERLVTKALPSRTSDENETSEGPMTSSSGKVVVSSEPRQLQPNKEACVIERRLDLCPAESTSIPPQGGVPLSTDLAQSSAKRTPFDLTKVVEI</sequence>
<reference evidence="3" key="1">
    <citation type="submission" date="2019-12" db="UniProtKB">
        <authorList>
            <consortium name="WormBaseParasite"/>
        </authorList>
    </citation>
    <scope>IDENTIFICATION</scope>
</reference>
<feature type="region of interest" description="Disordered" evidence="1">
    <location>
        <begin position="1"/>
        <end position="55"/>
    </location>
</feature>
<dbReference type="WBParaSite" id="TMUE_3000011707.1">
    <property type="protein sequence ID" value="TMUE_3000011707.1"/>
    <property type="gene ID" value="WBGene00301380"/>
</dbReference>
<dbReference type="Proteomes" id="UP000046395">
    <property type="component" value="Unassembled WGS sequence"/>
</dbReference>
<name>A0A5S6QXT2_TRIMR</name>
<proteinExistence type="predicted"/>
<evidence type="ECO:0000313" key="3">
    <source>
        <dbReference type="WBParaSite" id="TMUE_3000011707.1"/>
    </source>
</evidence>
<organism evidence="2 3">
    <name type="scientific">Trichuris muris</name>
    <name type="common">Mouse whipworm</name>
    <dbReference type="NCBI Taxonomy" id="70415"/>
    <lineage>
        <taxon>Eukaryota</taxon>
        <taxon>Metazoa</taxon>
        <taxon>Ecdysozoa</taxon>
        <taxon>Nematoda</taxon>
        <taxon>Enoplea</taxon>
        <taxon>Dorylaimia</taxon>
        <taxon>Trichinellida</taxon>
        <taxon>Trichuridae</taxon>
        <taxon>Trichuris</taxon>
    </lineage>
</organism>
<evidence type="ECO:0000313" key="2">
    <source>
        <dbReference type="Proteomes" id="UP000046395"/>
    </source>
</evidence>
<feature type="compositionally biased region" description="Polar residues" evidence="1">
    <location>
        <begin position="30"/>
        <end position="39"/>
    </location>
</feature>
<feature type="compositionally biased region" description="Basic and acidic residues" evidence="1">
    <location>
        <begin position="1"/>
        <end position="15"/>
    </location>
</feature>